<dbReference type="PANTHER" id="PTHR33406:SF13">
    <property type="entry name" value="MEMBRANE PROTEIN YDFJ"/>
    <property type="match status" value="1"/>
</dbReference>
<dbReference type="Gene3D" id="1.20.1640.10">
    <property type="entry name" value="Multidrug efflux transporter AcrB transmembrane domain"/>
    <property type="match status" value="2"/>
</dbReference>
<dbReference type="Proteomes" id="UP000027466">
    <property type="component" value="Unassembled WGS sequence"/>
</dbReference>
<evidence type="ECO:0000256" key="5">
    <source>
        <dbReference type="ARBA" id="ARBA00023136"/>
    </source>
</evidence>
<keyword evidence="2" id="KW-1003">Cell membrane</keyword>
<keyword evidence="5 6" id="KW-0472">Membrane</keyword>
<keyword evidence="4 6" id="KW-1133">Transmembrane helix</keyword>
<dbReference type="Pfam" id="PF03176">
    <property type="entry name" value="MMPL"/>
    <property type="match status" value="1"/>
</dbReference>
<evidence type="ECO:0000256" key="2">
    <source>
        <dbReference type="ARBA" id="ARBA00022475"/>
    </source>
</evidence>
<evidence type="ECO:0000256" key="4">
    <source>
        <dbReference type="ARBA" id="ARBA00022989"/>
    </source>
</evidence>
<organism evidence="8 9">
    <name type="scientific">Caballeronia glathei</name>
    <dbReference type="NCBI Taxonomy" id="60547"/>
    <lineage>
        <taxon>Bacteria</taxon>
        <taxon>Pseudomonadati</taxon>
        <taxon>Pseudomonadota</taxon>
        <taxon>Betaproteobacteria</taxon>
        <taxon>Burkholderiales</taxon>
        <taxon>Burkholderiaceae</taxon>
        <taxon>Caballeronia</taxon>
    </lineage>
</organism>
<feature type="transmembrane region" description="Helical" evidence="6">
    <location>
        <begin position="656"/>
        <end position="673"/>
    </location>
</feature>
<dbReference type="SUPFAM" id="SSF82866">
    <property type="entry name" value="Multidrug efflux transporter AcrB transmembrane domain"/>
    <property type="match status" value="2"/>
</dbReference>
<gene>
    <name evidence="8" type="ORF">BG61_12380</name>
</gene>
<dbReference type="InterPro" id="IPR004869">
    <property type="entry name" value="MMPL_dom"/>
</dbReference>
<feature type="transmembrane region" description="Helical" evidence="6">
    <location>
        <begin position="314"/>
        <end position="340"/>
    </location>
</feature>
<comment type="subcellular location">
    <subcellularLocation>
        <location evidence="1">Cell membrane</location>
        <topology evidence="1">Multi-pass membrane protein</topology>
    </subcellularLocation>
</comment>
<keyword evidence="3 6" id="KW-0812">Transmembrane</keyword>
<feature type="transmembrane region" description="Helical" evidence="6">
    <location>
        <begin position="767"/>
        <end position="789"/>
    </location>
</feature>
<protein>
    <submittedName>
        <fullName evidence="8">Membrane protein</fullName>
    </submittedName>
</protein>
<evidence type="ECO:0000313" key="9">
    <source>
        <dbReference type="Proteomes" id="UP000027466"/>
    </source>
</evidence>
<evidence type="ECO:0000313" key="8">
    <source>
        <dbReference type="EMBL" id="KDR44493.1"/>
    </source>
</evidence>
<dbReference type="AlphaFoldDB" id="A0A069PUM3"/>
<evidence type="ECO:0000256" key="3">
    <source>
        <dbReference type="ARBA" id="ARBA00022692"/>
    </source>
</evidence>
<feature type="transmembrane region" description="Helical" evidence="6">
    <location>
        <begin position="287"/>
        <end position="308"/>
    </location>
</feature>
<reference evidence="8 9" key="1">
    <citation type="submission" date="2014-03" db="EMBL/GenBank/DDBJ databases">
        <title>Draft Genome Sequences of Four Burkholderia Strains.</title>
        <authorList>
            <person name="Liu X.Y."/>
            <person name="Li C.X."/>
            <person name="Xu J.H."/>
        </authorList>
    </citation>
    <scope>NUCLEOTIDE SEQUENCE [LARGE SCALE GENOMIC DNA]</scope>
    <source>
        <strain evidence="8 9">DSM 50014</strain>
    </source>
</reference>
<feature type="transmembrane region" description="Helical" evidence="6">
    <location>
        <begin position="680"/>
        <end position="701"/>
    </location>
</feature>
<evidence type="ECO:0000256" key="1">
    <source>
        <dbReference type="ARBA" id="ARBA00004651"/>
    </source>
</evidence>
<comment type="caution">
    <text evidence="8">The sequence shown here is derived from an EMBL/GenBank/DDBJ whole genome shotgun (WGS) entry which is preliminary data.</text>
</comment>
<feature type="domain" description="Membrane transport protein MMPL" evidence="7">
    <location>
        <begin position="199"/>
        <end position="430"/>
    </location>
</feature>
<dbReference type="EMBL" id="JFHC01000002">
    <property type="protein sequence ID" value="KDR44493.1"/>
    <property type="molecule type" value="Genomic_DNA"/>
</dbReference>
<sequence>MMLYEARVSVRSTWAVRLAWLLLALAAGAYCAMRFAGPSPLQTNLLALLPPTEADPVAERAVDSLASAMGDRTVFLVTGNDPEKTRAAARAFGTSLAQSGALRNVLAELPPFDLSQIARLYAPHRFGLLSADDGASLASGADLSDALARRLYAPMRGGLATRLADDPFGWLEHFLATLPLSAGNLDLEDNMLVMHRGASTSVLVNATLPASAYESATQHAVRDAVTRAEGELRRSYPGVTLARTGAVFYADVARRSAEREVHVIGAVSAVGIALLMLWVFRSPRLIVLGFASTAIGIVCALAATLLVFGKLHLLTLVFGASLIGEAVDYSIQYFVVYLSAGRRWHARRGARAVRPALTVALATSLFGYAILAGVPFPALRQIACFAIVGIGAAFASVLWLLPALLVEPAKRAPARLFQRAGRLLARWSAALRGRRAMIVAVLVVAVSVPGWLRATSDDDVHLLIQRDASLVSQEDAIRQATGFDGGSQFFVVKGANDEAVLERTEALVARLDAFVADGRLKGAQAVTSFVPSARTQAENRALLDRHVFADPDALRALMSKAGFRDEVAGAYFAAHARDTRPLTIDDWLRAPISQPYRHLWLGNVQPGVSAAVVLPTGAAERALPALASLAATLPGVTFVDKAGSVSKLFGAYRFDASLWLAGALVVVFASLAWQYGLRGAVATAAPVALAVGAALAGFGYANVPLNLFNWLALMLVLGVGSNYAVFLREGCAREGAQLGAVWTGVLLSAATTLLSFGMLALSSMPALASFGATLAAGIAVAVVLAPMGLNATRRPLDASPEETR</sequence>
<evidence type="ECO:0000256" key="6">
    <source>
        <dbReference type="SAM" id="Phobius"/>
    </source>
</evidence>
<dbReference type="InterPro" id="IPR050545">
    <property type="entry name" value="Mycobact_MmpL"/>
</dbReference>
<feature type="transmembrane region" description="Helical" evidence="6">
    <location>
        <begin position="436"/>
        <end position="452"/>
    </location>
</feature>
<proteinExistence type="predicted"/>
<dbReference type="GO" id="GO:0005886">
    <property type="term" value="C:plasma membrane"/>
    <property type="evidence" value="ECO:0007669"/>
    <property type="project" value="UniProtKB-SubCell"/>
</dbReference>
<evidence type="ECO:0000259" key="7">
    <source>
        <dbReference type="Pfam" id="PF03176"/>
    </source>
</evidence>
<dbReference type="STRING" id="60547.GCA_000751215_00832"/>
<feature type="transmembrane region" description="Helical" evidence="6">
    <location>
        <begin position="738"/>
        <end position="761"/>
    </location>
</feature>
<name>A0A069PUM3_9BURK</name>
<accession>A0A069PUM3</accession>
<dbReference type="PANTHER" id="PTHR33406">
    <property type="entry name" value="MEMBRANE PROTEIN MJ1562-RELATED"/>
    <property type="match status" value="1"/>
</dbReference>
<feature type="transmembrane region" description="Helical" evidence="6">
    <location>
        <begin position="261"/>
        <end position="280"/>
    </location>
</feature>
<feature type="transmembrane region" description="Helical" evidence="6">
    <location>
        <begin position="352"/>
        <end position="372"/>
    </location>
</feature>
<feature type="transmembrane region" description="Helical" evidence="6">
    <location>
        <begin position="707"/>
        <end position="726"/>
    </location>
</feature>
<keyword evidence="9" id="KW-1185">Reference proteome</keyword>
<feature type="transmembrane region" description="Helical" evidence="6">
    <location>
        <begin position="378"/>
        <end position="401"/>
    </location>
</feature>